<keyword evidence="2" id="KW-1185">Reference proteome</keyword>
<dbReference type="InterPro" id="IPR016621">
    <property type="entry name" value="UCP014543"/>
</dbReference>
<protein>
    <submittedName>
        <fullName evidence="1">Uncharacterized protein DUF3783</fullName>
    </submittedName>
</protein>
<accession>A0A4R3Z756</accession>
<organism evidence="1 2">
    <name type="scientific">Longibaculum muris</name>
    <dbReference type="NCBI Taxonomy" id="1796628"/>
    <lineage>
        <taxon>Bacteria</taxon>
        <taxon>Bacillati</taxon>
        <taxon>Bacillota</taxon>
        <taxon>Erysipelotrichia</taxon>
        <taxon>Erysipelotrichales</taxon>
        <taxon>Coprobacillaceae</taxon>
        <taxon>Longibaculum</taxon>
    </lineage>
</organism>
<dbReference type="Pfam" id="PF12646">
    <property type="entry name" value="DUF3783"/>
    <property type="match status" value="1"/>
</dbReference>
<dbReference type="GeneID" id="98914261"/>
<sequence>MKETILLYHVNDEIKVKINEIATSLKIDIRIIEDDEIYETMGYLLKMEGYEKSIPQQVDFDMSQEFVFFAGMSDQQLDILLQLFKMNKIPPIPYKAMLTQHNINYTFVQLYQSVSREYHEMKQMNA</sequence>
<comment type="caution">
    <text evidence="1">The sequence shown here is derived from an EMBL/GenBank/DDBJ whole genome shotgun (WGS) entry which is preliminary data.</text>
</comment>
<evidence type="ECO:0000313" key="1">
    <source>
        <dbReference type="EMBL" id="TCW02053.1"/>
    </source>
</evidence>
<dbReference type="Proteomes" id="UP000295515">
    <property type="component" value="Unassembled WGS sequence"/>
</dbReference>
<dbReference type="RefSeq" id="WP_066446082.1">
    <property type="nucleotide sequence ID" value="NZ_JANKBF010000003.1"/>
</dbReference>
<name>A0A4R3Z756_9FIRM</name>
<gene>
    <name evidence="1" type="ORF">EDD60_10215</name>
</gene>
<dbReference type="AlphaFoldDB" id="A0A4R3Z756"/>
<evidence type="ECO:0000313" key="2">
    <source>
        <dbReference type="Proteomes" id="UP000295515"/>
    </source>
</evidence>
<dbReference type="EMBL" id="SMCQ01000002">
    <property type="protein sequence ID" value="TCW02053.1"/>
    <property type="molecule type" value="Genomic_DNA"/>
</dbReference>
<proteinExistence type="predicted"/>
<reference evidence="1 2" key="1">
    <citation type="submission" date="2019-03" db="EMBL/GenBank/DDBJ databases">
        <title>Genomic Encyclopedia of Type Strains, Phase IV (KMG-IV): sequencing the most valuable type-strain genomes for metagenomic binning, comparative biology and taxonomic classification.</title>
        <authorList>
            <person name="Goeker M."/>
        </authorList>
    </citation>
    <scope>NUCLEOTIDE SEQUENCE [LARGE SCALE GENOMIC DNA]</scope>
    <source>
        <strain evidence="1 2">DSM 29487</strain>
    </source>
</reference>